<feature type="domain" description="CARD" evidence="11">
    <location>
        <begin position="1"/>
        <end position="90"/>
    </location>
</feature>
<dbReference type="EMBL" id="NCKU01010390">
    <property type="protein sequence ID" value="RWS00833.1"/>
    <property type="molecule type" value="Genomic_DNA"/>
</dbReference>
<keyword evidence="13" id="KW-1185">Reference proteome</keyword>
<evidence type="ECO:0000313" key="12">
    <source>
        <dbReference type="EMBL" id="RWS00833.1"/>
    </source>
</evidence>
<protein>
    <submittedName>
        <fullName evidence="12">Cell death protein 3-like protein</fullName>
    </submittedName>
</protein>
<dbReference type="PRINTS" id="PR00376">
    <property type="entry name" value="IL1BCENZYME"/>
</dbReference>
<dbReference type="GO" id="GO:0004197">
    <property type="term" value="F:cysteine-type endopeptidase activity"/>
    <property type="evidence" value="ECO:0007669"/>
    <property type="project" value="InterPro"/>
</dbReference>
<keyword evidence="6" id="KW-0865">Zymogen</keyword>
<evidence type="ECO:0000256" key="8">
    <source>
        <dbReference type="RuleBase" id="RU003971"/>
    </source>
</evidence>
<evidence type="ECO:0000256" key="6">
    <source>
        <dbReference type="ARBA" id="ARBA00023145"/>
    </source>
</evidence>
<keyword evidence="5" id="KW-0788">Thiol protease</keyword>
<dbReference type="CDD" id="cd01671">
    <property type="entry name" value="CARD"/>
    <property type="match status" value="1"/>
</dbReference>
<dbReference type="PIRSF" id="PIRSF038001">
    <property type="entry name" value="Caspase_ICE"/>
    <property type="match status" value="1"/>
</dbReference>
<comment type="caution">
    <text evidence="12">The sequence shown here is derived from an EMBL/GenBank/DDBJ whole genome shotgun (WGS) entry which is preliminary data.</text>
</comment>
<dbReference type="GO" id="GO:0006508">
    <property type="term" value="P:proteolysis"/>
    <property type="evidence" value="ECO:0007669"/>
    <property type="project" value="UniProtKB-KW"/>
</dbReference>
<keyword evidence="4" id="KW-0378">Hydrolase</keyword>
<dbReference type="Proteomes" id="UP000285301">
    <property type="component" value="Unassembled WGS sequence"/>
</dbReference>
<evidence type="ECO:0000259" key="9">
    <source>
        <dbReference type="PROSITE" id="PS50207"/>
    </source>
</evidence>
<evidence type="ECO:0000256" key="7">
    <source>
        <dbReference type="PIRSR" id="PIRSR038001-1"/>
    </source>
</evidence>
<dbReference type="InterPro" id="IPR011029">
    <property type="entry name" value="DEATH-like_dom_sf"/>
</dbReference>
<keyword evidence="2" id="KW-0645">Protease</keyword>
<dbReference type="PANTHER" id="PTHR47901:SF8">
    <property type="entry name" value="CASPASE-3"/>
    <property type="match status" value="1"/>
</dbReference>
<evidence type="ECO:0000256" key="1">
    <source>
        <dbReference type="ARBA" id="ARBA00010134"/>
    </source>
</evidence>
<dbReference type="Pfam" id="PF00656">
    <property type="entry name" value="Peptidase_C14"/>
    <property type="match status" value="1"/>
</dbReference>
<evidence type="ECO:0000259" key="10">
    <source>
        <dbReference type="PROSITE" id="PS50208"/>
    </source>
</evidence>
<dbReference type="PROSITE" id="PS50208">
    <property type="entry name" value="CASPASE_P20"/>
    <property type="match status" value="1"/>
</dbReference>
<dbReference type="STRING" id="1965070.A0A3S3NSB9"/>
<evidence type="ECO:0000313" key="13">
    <source>
        <dbReference type="Proteomes" id="UP000285301"/>
    </source>
</evidence>
<dbReference type="PANTHER" id="PTHR47901">
    <property type="entry name" value="CASPASE RECRUITMENT DOMAIN-CONTAINING PROTEIN 18"/>
    <property type="match status" value="1"/>
</dbReference>
<evidence type="ECO:0000256" key="5">
    <source>
        <dbReference type="ARBA" id="ARBA00022807"/>
    </source>
</evidence>
<dbReference type="PROSITE" id="PS50209">
    <property type="entry name" value="CARD"/>
    <property type="match status" value="1"/>
</dbReference>
<comment type="similarity">
    <text evidence="1 8">Belongs to the peptidase C14A family.</text>
</comment>
<feature type="domain" description="Caspase family p10" evidence="9">
    <location>
        <begin position="303"/>
        <end position="391"/>
    </location>
</feature>
<dbReference type="OrthoDB" id="6044770at2759"/>
<reference evidence="12 13" key="1">
    <citation type="journal article" date="2018" name="Gigascience">
        <title>Genomes of trombidid mites reveal novel predicted allergens and laterally-transferred genes associated with secondary metabolism.</title>
        <authorList>
            <person name="Dong X."/>
            <person name="Chaisiri K."/>
            <person name="Xia D."/>
            <person name="Armstrong S.D."/>
            <person name="Fang Y."/>
            <person name="Donnelly M.J."/>
            <person name="Kadowaki T."/>
            <person name="McGarry J.W."/>
            <person name="Darby A.C."/>
            <person name="Makepeace B.L."/>
        </authorList>
    </citation>
    <scope>NUCLEOTIDE SEQUENCE [LARGE SCALE GENOMIC DNA]</scope>
    <source>
        <strain evidence="12">UoL-WK</strain>
    </source>
</reference>
<dbReference type="GO" id="GO:0006915">
    <property type="term" value="P:apoptotic process"/>
    <property type="evidence" value="ECO:0007669"/>
    <property type="project" value="UniProtKB-KW"/>
</dbReference>
<dbReference type="PROSITE" id="PS50207">
    <property type="entry name" value="CASPASE_P10"/>
    <property type="match status" value="1"/>
</dbReference>
<evidence type="ECO:0000259" key="11">
    <source>
        <dbReference type="PROSITE" id="PS50209"/>
    </source>
</evidence>
<dbReference type="AlphaFoldDB" id="A0A3S3NSB9"/>
<proteinExistence type="inferred from homology"/>
<dbReference type="InterPro" id="IPR029030">
    <property type="entry name" value="Caspase-like_dom_sf"/>
</dbReference>
<dbReference type="SUPFAM" id="SSF47986">
    <property type="entry name" value="DEATH domain"/>
    <property type="match status" value="1"/>
</dbReference>
<dbReference type="SMART" id="SM00115">
    <property type="entry name" value="CASc"/>
    <property type="match status" value="1"/>
</dbReference>
<evidence type="ECO:0000256" key="2">
    <source>
        <dbReference type="ARBA" id="ARBA00022670"/>
    </source>
</evidence>
<accession>A0A3S3NSB9</accession>
<feature type="domain" description="Caspase family p20" evidence="10">
    <location>
        <begin position="136"/>
        <end position="266"/>
    </location>
</feature>
<dbReference type="Gene3D" id="1.10.533.10">
    <property type="entry name" value="Death Domain, Fas"/>
    <property type="match status" value="1"/>
</dbReference>
<dbReference type="InterPro" id="IPR001315">
    <property type="entry name" value="CARD"/>
</dbReference>
<dbReference type="SUPFAM" id="SSF52129">
    <property type="entry name" value="Caspase-like"/>
    <property type="match status" value="1"/>
</dbReference>
<evidence type="ECO:0000256" key="4">
    <source>
        <dbReference type="ARBA" id="ARBA00022801"/>
    </source>
</evidence>
<evidence type="ECO:0000256" key="3">
    <source>
        <dbReference type="ARBA" id="ARBA00022703"/>
    </source>
</evidence>
<dbReference type="Gene3D" id="3.40.50.1460">
    <property type="match status" value="1"/>
</dbReference>
<dbReference type="InterPro" id="IPR002138">
    <property type="entry name" value="Pept_C14_p10"/>
</dbReference>
<dbReference type="InterPro" id="IPR001309">
    <property type="entry name" value="Pept_C14_p20"/>
</dbReference>
<name>A0A3S3NSB9_9ACAR</name>
<organism evidence="12 13">
    <name type="scientific">Dinothrombium tinctorium</name>
    <dbReference type="NCBI Taxonomy" id="1965070"/>
    <lineage>
        <taxon>Eukaryota</taxon>
        <taxon>Metazoa</taxon>
        <taxon>Ecdysozoa</taxon>
        <taxon>Arthropoda</taxon>
        <taxon>Chelicerata</taxon>
        <taxon>Arachnida</taxon>
        <taxon>Acari</taxon>
        <taxon>Acariformes</taxon>
        <taxon>Trombidiformes</taxon>
        <taxon>Prostigmata</taxon>
        <taxon>Anystina</taxon>
        <taxon>Parasitengona</taxon>
        <taxon>Trombidioidea</taxon>
        <taxon>Trombidiidae</taxon>
        <taxon>Dinothrombium</taxon>
    </lineage>
</organism>
<dbReference type="GO" id="GO:0042981">
    <property type="term" value="P:regulation of apoptotic process"/>
    <property type="evidence" value="ECO:0007669"/>
    <property type="project" value="InterPro"/>
</dbReference>
<sequence>MDESDRRKIKENIDALVDVLDYASILPLLQMKRIFTRSMIEAFDGHQYLEHRKFAMLCDLCKRGPNAFEDFIDCLQMTEQTEAIRLLKPEALTPENMQRRGSLFPVRRGMIKYPSCSPFLNDDQNPDRYYKMTSNPRGYALIVNIRSFAYVNTERIGSEMDVKRLARVFRRLHYDVVVKDDDPKSNELLDFFNDYSSREELNQHDSIVVVIMTHGGSYGSCDFIYAADDVPIEVDECIIQKFNAANCPQLKNKPKLFFIQSCRGDRDDKGVPVPDINRNIEGMQFNSNMSDACSFPPQSSTQRMRTDPSHCDVLISNATVFGYRAYRNTDHGSWYIQALAFCLWHHAHDKHIEEILSCVQNKVRELRTEDEFVQCTTYYNQGFDKNFYFNPGYFE</sequence>
<dbReference type="InterPro" id="IPR011600">
    <property type="entry name" value="Pept_C14_caspase"/>
</dbReference>
<dbReference type="InterPro" id="IPR002398">
    <property type="entry name" value="Pept_C14"/>
</dbReference>
<gene>
    <name evidence="12" type="ORF">B4U79_05233</name>
</gene>
<feature type="active site" evidence="7">
    <location>
        <position position="262"/>
    </location>
</feature>
<feature type="active site" evidence="7">
    <location>
        <position position="214"/>
    </location>
</feature>
<dbReference type="InterPro" id="IPR015917">
    <property type="entry name" value="Pept_C14A"/>
</dbReference>
<keyword evidence="3" id="KW-0053">Apoptosis</keyword>